<reference evidence="5" key="1">
    <citation type="journal article" date="2019" name="Int. J. Syst. Evol. Microbiol.">
        <title>The Global Catalogue of Microorganisms (GCM) 10K type strain sequencing project: providing services to taxonomists for standard genome sequencing and annotation.</title>
        <authorList>
            <consortium name="The Broad Institute Genomics Platform"/>
            <consortium name="The Broad Institute Genome Sequencing Center for Infectious Disease"/>
            <person name="Wu L."/>
            <person name="Ma J."/>
        </authorList>
    </citation>
    <scope>NUCLEOTIDE SEQUENCE [LARGE SCALE GENOMIC DNA]</scope>
    <source>
        <strain evidence="5">JCM 9371</strain>
    </source>
</reference>
<dbReference type="Pfam" id="PF13250">
    <property type="entry name" value="SNIPE"/>
    <property type="match status" value="1"/>
</dbReference>
<feature type="compositionally biased region" description="Pro residues" evidence="2">
    <location>
        <begin position="179"/>
        <end position="208"/>
    </location>
</feature>
<sequence length="671" mass="74294">MRDVPRPGYIGVDVDPGGTTRLLRLCHLFLGEGETALALATTVKALPTLTHVLVTDQRILGFAAEKLAQEGPRQETPLDAVAAVELRRSYKQRWFLVTRDESGTETDFGDLHEQDAPRVRELIQSSIRPPHPRPAVPAPAQPPAPAPVSIPTPSPAPAPLPAAAPPSAPAPAQPGWSYNPPPTWPAPPPGWTPSPGWQPDPSWPPAPPDWQFWLPPAPPAAPAAAMPPAPAPVAPAPVPPAPARPALPTPALPTPGPPASGPSRSMPGFGGRKQRIEELEAENAELRTWLERLGGLGAREVAAEIERLRSEAADVEREKEKARLRLERLRREIVETEDLALLQEAGVYEYQHPLADVVAYKAELARVKDRIKAMARNGKAVVATTDWTVNGSASQGGKMVRDFSRLMLRAYNAEADNLVRTMRPYRLQSAIDRLDRSAQTIERLGKTMDIRVSREYRQIRVKELELTADHLAKAEEEKERIRAERERQREEEKARRDFEREKARLLKERSHVESALARLEARGDEAGAADLRSRLADVENAISDVEGRAANVRAGYVYVISNIGAFGERMVKIGMTRRLEPMDRVRELGDASVPFRFDVHALIFSEDAVGLENALHQEFAEQRVNRVNLRREFFHATPAEVRGVLERMAGSHLLEYTELPEAAEYRASRRA</sequence>
<feature type="coiled-coil region" evidence="1">
    <location>
        <begin position="298"/>
        <end position="377"/>
    </location>
</feature>
<keyword evidence="1" id="KW-0175">Coiled coil</keyword>
<evidence type="ECO:0000256" key="2">
    <source>
        <dbReference type="SAM" id="MobiDB-lite"/>
    </source>
</evidence>
<feature type="compositionally biased region" description="Pro residues" evidence="2">
    <location>
        <begin position="132"/>
        <end position="172"/>
    </location>
</feature>
<keyword evidence="5" id="KW-1185">Reference proteome</keyword>
<feature type="compositionally biased region" description="Pro residues" evidence="2">
    <location>
        <begin position="215"/>
        <end position="260"/>
    </location>
</feature>
<dbReference type="Pfam" id="PF13455">
    <property type="entry name" value="MUG113"/>
    <property type="match status" value="1"/>
</dbReference>
<feature type="coiled-coil region" evidence="1">
    <location>
        <begin position="464"/>
        <end position="548"/>
    </location>
</feature>
<organism evidence="4 5">
    <name type="scientific">Actinomadura fibrosa</name>
    <dbReference type="NCBI Taxonomy" id="111802"/>
    <lineage>
        <taxon>Bacteria</taxon>
        <taxon>Bacillati</taxon>
        <taxon>Actinomycetota</taxon>
        <taxon>Actinomycetes</taxon>
        <taxon>Streptosporangiales</taxon>
        <taxon>Thermomonosporaceae</taxon>
        <taxon>Actinomadura</taxon>
    </lineage>
</organism>
<comment type="caution">
    <text evidence="4">The sequence shown here is derived from an EMBL/GenBank/DDBJ whole genome shotgun (WGS) entry which is preliminary data.</text>
</comment>
<dbReference type="RefSeq" id="WP_378323470.1">
    <property type="nucleotide sequence ID" value="NZ_JBHTGP010000012.1"/>
</dbReference>
<name>A0ABW2XKR5_9ACTN</name>
<accession>A0ABW2XKR5</accession>
<proteinExistence type="predicted"/>
<evidence type="ECO:0000313" key="4">
    <source>
        <dbReference type="EMBL" id="MFD0687137.1"/>
    </source>
</evidence>
<dbReference type="InterPro" id="IPR018306">
    <property type="entry name" value="Phage_T5_Orf172_DNA-bd"/>
</dbReference>
<gene>
    <name evidence="4" type="ORF">ACFQZM_21745</name>
</gene>
<dbReference type="SMART" id="SM00974">
    <property type="entry name" value="T5orf172"/>
    <property type="match status" value="1"/>
</dbReference>
<evidence type="ECO:0000259" key="3">
    <source>
        <dbReference type="SMART" id="SM00974"/>
    </source>
</evidence>
<dbReference type="EMBL" id="JBHTGP010000012">
    <property type="protein sequence ID" value="MFD0687137.1"/>
    <property type="molecule type" value="Genomic_DNA"/>
</dbReference>
<feature type="region of interest" description="Disordered" evidence="2">
    <location>
        <begin position="127"/>
        <end position="269"/>
    </location>
</feature>
<dbReference type="InterPro" id="IPR025280">
    <property type="entry name" value="SNIPE"/>
</dbReference>
<protein>
    <submittedName>
        <fullName evidence="4">DUF4041 domain-containing protein</fullName>
    </submittedName>
</protein>
<feature type="domain" description="Bacteriophage T5 Orf172 DNA-binding" evidence="3">
    <location>
        <begin position="565"/>
        <end position="648"/>
    </location>
</feature>
<evidence type="ECO:0000256" key="1">
    <source>
        <dbReference type="SAM" id="Coils"/>
    </source>
</evidence>
<dbReference type="Proteomes" id="UP001597063">
    <property type="component" value="Unassembled WGS sequence"/>
</dbReference>
<evidence type="ECO:0000313" key="5">
    <source>
        <dbReference type="Proteomes" id="UP001597063"/>
    </source>
</evidence>